<dbReference type="Gene3D" id="3.60.15.10">
    <property type="entry name" value="Ribonuclease Z/Hydroxyacylglutathione hydrolase-like"/>
    <property type="match status" value="2"/>
</dbReference>
<dbReference type="eggNOG" id="KOG2121">
    <property type="taxonomic scope" value="Eukaryota"/>
</dbReference>
<dbReference type="KEGG" id="dpp:DICPUDRAFT_153836"/>
<organism evidence="12 13">
    <name type="scientific">Dictyostelium purpureum</name>
    <name type="common">Slime mold</name>
    <dbReference type="NCBI Taxonomy" id="5786"/>
    <lineage>
        <taxon>Eukaryota</taxon>
        <taxon>Amoebozoa</taxon>
        <taxon>Evosea</taxon>
        <taxon>Eumycetozoa</taxon>
        <taxon>Dictyostelia</taxon>
        <taxon>Dictyosteliales</taxon>
        <taxon>Dictyosteliaceae</taxon>
        <taxon>Dictyostelium</taxon>
    </lineage>
</organism>
<feature type="region of interest" description="Disordered" evidence="11">
    <location>
        <begin position="345"/>
        <end position="364"/>
    </location>
</feature>
<keyword evidence="8" id="KW-0255">Endonuclease</keyword>
<dbReference type="PANTHER" id="PTHR12553">
    <property type="entry name" value="ZINC PHOSPHODIESTERASE ELAC PROTEIN 2"/>
    <property type="match status" value="1"/>
</dbReference>
<dbReference type="GO" id="GO:0046872">
    <property type="term" value="F:metal ion binding"/>
    <property type="evidence" value="ECO:0007669"/>
    <property type="project" value="UniProtKB-KW"/>
</dbReference>
<keyword evidence="9" id="KW-0378">Hydrolase</keyword>
<dbReference type="PANTHER" id="PTHR12553:SF54">
    <property type="entry name" value="RIBONUCLEASE Z"/>
    <property type="match status" value="1"/>
</dbReference>
<dbReference type="OrthoDB" id="527344at2759"/>
<dbReference type="AlphaFoldDB" id="F0ZPV4"/>
<dbReference type="Proteomes" id="UP000001064">
    <property type="component" value="Unassembled WGS sequence"/>
</dbReference>
<dbReference type="Pfam" id="PF23023">
    <property type="entry name" value="Anti-Pycsar_Apyc1"/>
    <property type="match status" value="1"/>
</dbReference>
<comment type="cofactor">
    <cofactor evidence="2">
        <name>Zn(2+)</name>
        <dbReference type="ChEBI" id="CHEBI:29105"/>
    </cofactor>
</comment>
<keyword evidence="13" id="KW-1185">Reference proteome</keyword>
<evidence type="ECO:0000256" key="3">
    <source>
        <dbReference type="ARBA" id="ARBA00007823"/>
    </source>
</evidence>
<evidence type="ECO:0000313" key="12">
    <source>
        <dbReference type="EMBL" id="EGC34044.1"/>
    </source>
</evidence>
<protein>
    <recommendedName>
        <fullName evidence="4">ribonuclease Z</fullName>
        <ecNumber evidence="4">3.1.26.11</ecNumber>
    </recommendedName>
</protein>
<comment type="catalytic activity">
    <reaction evidence="1">
        <text>Endonucleolytic cleavage of RNA, removing extra 3' nucleotides from tRNA precursor, generating 3' termini of tRNAs. A 3'-hydroxy group is left at the tRNA terminus and a 5'-phosphoryl group is left at the trailer molecule.</text>
        <dbReference type="EC" id="3.1.26.11"/>
    </reaction>
</comment>
<dbReference type="FunFam" id="3.60.15.10:FF:000134">
    <property type="entry name" value="Metallo-beta-lactamase superfamily protein"/>
    <property type="match status" value="1"/>
</dbReference>
<evidence type="ECO:0000256" key="2">
    <source>
        <dbReference type="ARBA" id="ARBA00001947"/>
    </source>
</evidence>
<accession>F0ZPV4</accession>
<comment type="similarity">
    <text evidence="3">Belongs to the RNase Z family.</text>
</comment>
<reference evidence="13" key="1">
    <citation type="journal article" date="2011" name="Genome Biol.">
        <title>Comparative genomics of the social amoebae Dictyostelium discoideum and Dictyostelium purpureum.</title>
        <authorList>
            <consortium name="US DOE Joint Genome Institute (JGI-PGF)"/>
            <person name="Sucgang R."/>
            <person name="Kuo A."/>
            <person name="Tian X."/>
            <person name="Salerno W."/>
            <person name="Parikh A."/>
            <person name="Feasley C.L."/>
            <person name="Dalin E."/>
            <person name="Tu H."/>
            <person name="Huang E."/>
            <person name="Barry K."/>
            <person name="Lindquist E."/>
            <person name="Shapiro H."/>
            <person name="Bruce D."/>
            <person name="Schmutz J."/>
            <person name="Salamov A."/>
            <person name="Fey P."/>
            <person name="Gaudet P."/>
            <person name="Anjard C."/>
            <person name="Babu M.M."/>
            <person name="Basu S."/>
            <person name="Bushmanova Y."/>
            <person name="van der Wel H."/>
            <person name="Katoh-Kurasawa M."/>
            <person name="Dinh C."/>
            <person name="Coutinho P.M."/>
            <person name="Saito T."/>
            <person name="Elias M."/>
            <person name="Schaap P."/>
            <person name="Kay R.R."/>
            <person name="Henrissat B."/>
            <person name="Eichinger L."/>
            <person name="Rivero F."/>
            <person name="Putnam N.H."/>
            <person name="West C.M."/>
            <person name="Loomis W.F."/>
            <person name="Chisholm R.L."/>
            <person name="Shaulsky G."/>
            <person name="Strassmann J.E."/>
            <person name="Queller D.C."/>
            <person name="Kuspa A."/>
            <person name="Grigoriev I.V."/>
        </authorList>
    </citation>
    <scope>NUCLEOTIDE SEQUENCE [LARGE SCALE GENOMIC DNA]</scope>
    <source>
        <strain evidence="13">QSDP1</strain>
    </source>
</reference>
<dbReference type="CDD" id="cd07718">
    <property type="entry name" value="RNaseZ_ELAC1_ELAC2-C-term-like_MBL-fold"/>
    <property type="match status" value="1"/>
</dbReference>
<keyword evidence="7" id="KW-0479">Metal-binding</keyword>
<dbReference type="GO" id="GO:1990180">
    <property type="term" value="P:mitochondrial tRNA 3'-end processing"/>
    <property type="evidence" value="ECO:0000318"/>
    <property type="project" value="GO_Central"/>
</dbReference>
<dbReference type="SUPFAM" id="SSF56281">
    <property type="entry name" value="Metallo-hydrolase/oxidoreductase"/>
    <property type="match status" value="2"/>
</dbReference>
<dbReference type="VEuPathDB" id="AmoebaDB:DICPUDRAFT_153836"/>
<evidence type="ECO:0000313" key="13">
    <source>
        <dbReference type="Proteomes" id="UP000001064"/>
    </source>
</evidence>
<proteinExistence type="inferred from homology"/>
<dbReference type="EMBL" id="GL871115">
    <property type="protein sequence ID" value="EGC34044.1"/>
    <property type="molecule type" value="Genomic_DNA"/>
</dbReference>
<gene>
    <name evidence="12" type="ORF">DICPUDRAFT_153836</name>
</gene>
<evidence type="ECO:0000256" key="1">
    <source>
        <dbReference type="ARBA" id="ARBA00000402"/>
    </source>
</evidence>
<dbReference type="FunFam" id="3.60.15.10:FF:000187">
    <property type="entry name" value="Uncharacterized protein"/>
    <property type="match status" value="1"/>
</dbReference>
<keyword evidence="5" id="KW-0819">tRNA processing</keyword>
<evidence type="ECO:0000256" key="6">
    <source>
        <dbReference type="ARBA" id="ARBA00022722"/>
    </source>
</evidence>
<dbReference type="GeneID" id="10502486"/>
<dbReference type="EC" id="3.1.26.11" evidence="4"/>
<dbReference type="OMA" id="HEATFHD"/>
<dbReference type="RefSeq" id="XP_003289448.1">
    <property type="nucleotide sequence ID" value="XM_003289400.1"/>
</dbReference>
<keyword evidence="10" id="KW-0862">Zinc</keyword>
<evidence type="ECO:0000256" key="4">
    <source>
        <dbReference type="ARBA" id="ARBA00012477"/>
    </source>
</evidence>
<keyword evidence="6" id="KW-0540">Nuclease</keyword>
<evidence type="ECO:0000256" key="8">
    <source>
        <dbReference type="ARBA" id="ARBA00022759"/>
    </source>
</evidence>
<dbReference type="InterPro" id="IPR036866">
    <property type="entry name" value="RibonucZ/Hydroxyglut_hydro"/>
</dbReference>
<dbReference type="GO" id="GO:0005739">
    <property type="term" value="C:mitochondrion"/>
    <property type="evidence" value="ECO:0000318"/>
    <property type="project" value="GO_Central"/>
</dbReference>
<dbReference type="FunCoup" id="F0ZPV4">
    <property type="interactions" value="9"/>
</dbReference>
<sequence>MKSGIKIMSSGSGFTDASIMVSIDNTKYCFNMGNGIHRQSLGSSHSKPSEASVLFYTHLGPSAQADLLNYILRHKTDIAIIGPNGLTENLLGYRYFFSRRGRTFYVTECSSEGEQYRFDDGHLKVYPIIISPNETVSLNSNVVVPPPTTSTNELEEKNTNESILKELNSRKELKYIFDKVFGPVITASRESMRVNTDSMKSFYDWTLLRGGYLFSSTGSQFKMEEIEHYAAYRLLKEDNISNGRSNVDISSYKPSRSKEIKKFLFDTNDSDIYQPIPPTERENDYWCLESRHFRIVSRLSKSLRLNDVEKREMVRKRMNIYLKDPIYGPVNSHAILPPNVIKSSASLSPQNSPSKSNSSNNKGVSSASTSFKDIICYVCLLPDIIGKFSVEKANEFGIVGSGRSKLCKGESVFSEKAGRLIKPEDVLSPSTIGPAIIVIACPRVEYLEGILNNSSITSFSTSERSGCIVHMVPEEIFSLPEYCDFVSSFSSGKWQHIVLNEACAYQELTIPSAHLVNGLNEVAPIFYPKLFPYSNAKPLPLALSKMPNVQRGRFHQSIMVNPLSPQGHPLIDNTACTENIDTNFSFEKKSSSNDSSPVTKKIKSLDINSSSVTSSPRTLSTRGQFLKSTEQMIDSFSDKELEVTFLGTCCSQTSLFREETCILLNMFEKGAMLFDVGGGAYSQLFRKYGKEESDKILINLRFIFLSHLHVDHHQGLYKLLEMRHLALEESYVPYEKRQLIVLAPQGAGRYIRELEKTMSFYSYPWKYITFYNFQNYQEDKQLSTFMKQKLGISKCIAVPVIHNFNAHGIVVESESGWKVSYSGDTKFCQQFVDAAVDSTILIHEATFHDHQTDKAQTKSHSTFSEAIKAYRNSNSFSTVLTHFSQRYPNLQETFNGDTNDSNNDEAFNNITFAFDFLTINIKNLSLLPGALDSLKIDPNDDEEVEDLDEI</sequence>
<dbReference type="STRING" id="5786.F0ZPV4"/>
<name>F0ZPV4_DICPU</name>
<evidence type="ECO:0000256" key="5">
    <source>
        <dbReference type="ARBA" id="ARBA00022694"/>
    </source>
</evidence>
<evidence type="ECO:0000256" key="7">
    <source>
        <dbReference type="ARBA" id="ARBA00022723"/>
    </source>
</evidence>
<evidence type="ECO:0000256" key="11">
    <source>
        <dbReference type="SAM" id="MobiDB-lite"/>
    </source>
</evidence>
<dbReference type="InParanoid" id="F0ZPV4"/>
<evidence type="ECO:0000256" key="9">
    <source>
        <dbReference type="ARBA" id="ARBA00022801"/>
    </source>
</evidence>
<dbReference type="GO" id="GO:0042781">
    <property type="term" value="F:3'-tRNA processing endoribonuclease activity"/>
    <property type="evidence" value="ECO:0000318"/>
    <property type="project" value="GO_Central"/>
</dbReference>
<dbReference type="InterPro" id="IPR047151">
    <property type="entry name" value="RNZ2-like"/>
</dbReference>
<evidence type="ECO:0000256" key="10">
    <source>
        <dbReference type="ARBA" id="ARBA00022833"/>
    </source>
</evidence>